<gene>
    <name evidence="2" type="ORF">PgNI_06882</name>
</gene>
<dbReference type="GeneID" id="41961810"/>
<sequence>MPRLRPSLLWKACRISPNLARLLPVCRDIPSALNELRWIREHVQSLPAPNNVRYHDRQHRDTLARQLCIRRGLGEPLQFLLGTQPFGDLDILCRPGVLIPRPETEAYTIHLADCIRSGGLPALGSSHDIIDRGGLRILDICTGSGCIPLLLGARLARRGLVSEVRGVDISPKALRLSRDNTTRNRELLRNCEPKFQKLDLFATEDAYTASSLAEDGSWDVVTCNPPYISDAGFARDTTRSVRNFEPKNANVPEERDLGGLYDAVRPEDVFYARVLDMCREYLRPRVVFFEVGDLEQAKRVATMALQDHVQVEIWRDLPDVIPDSDDDGLASMSIDGVTVAIKGSGHGRGVLIQYPGEAGRQRHS</sequence>
<dbReference type="Pfam" id="PF05971">
    <property type="entry name" value="Methyltransf_10"/>
    <property type="match status" value="1"/>
</dbReference>
<dbReference type="InterPro" id="IPR029063">
    <property type="entry name" value="SAM-dependent_MTases_sf"/>
</dbReference>
<reference evidence="2" key="3">
    <citation type="submission" date="2025-08" db="UniProtKB">
        <authorList>
            <consortium name="RefSeq"/>
        </authorList>
    </citation>
    <scope>IDENTIFICATION</scope>
    <source>
        <strain evidence="2">NI907</strain>
    </source>
</reference>
<dbReference type="Proteomes" id="UP000515153">
    <property type="component" value="Unplaced"/>
</dbReference>
<dbReference type="AlphaFoldDB" id="A0A6P8AZY7"/>
<evidence type="ECO:0000313" key="1">
    <source>
        <dbReference type="Proteomes" id="UP000515153"/>
    </source>
</evidence>
<reference evidence="2" key="1">
    <citation type="journal article" date="2019" name="Mol. Biol. Evol.">
        <title>Blast fungal genomes show frequent chromosomal changes, gene gains and losses, and effector gene turnover.</title>
        <authorList>
            <person name="Gomez Luciano L.B."/>
            <person name="Jason Tsai I."/>
            <person name="Chuma I."/>
            <person name="Tosa Y."/>
            <person name="Chen Y.H."/>
            <person name="Li J.Y."/>
            <person name="Li M.Y."/>
            <person name="Jade Lu M.Y."/>
            <person name="Nakayashiki H."/>
            <person name="Li W.H."/>
        </authorList>
    </citation>
    <scope>NUCLEOTIDE SEQUENCE</scope>
    <source>
        <strain evidence="2">NI907</strain>
    </source>
</reference>
<reference evidence="2" key="2">
    <citation type="submission" date="2019-10" db="EMBL/GenBank/DDBJ databases">
        <authorList>
            <consortium name="NCBI Genome Project"/>
        </authorList>
    </citation>
    <scope>NUCLEOTIDE SEQUENCE</scope>
    <source>
        <strain evidence="2">NI907</strain>
    </source>
</reference>
<dbReference type="SUPFAM" id="SSF53335">
    <property type="entry name" value="S-adenosyl-L-methionine-dependent methyltransferases"/>
    <property type="match status" value="1"/>
</dbReference>
<dbReference type="Gene3D" id="3.40.50.150">
    <property type="entry name" value="Vaccinia Virus protein VP39"/>
    <property type="match status" value="1"/>
</dbReference>
<proteinExistence type="predicted"/>
<evidence type="ECO:0000313" key="2">
    <source>
        <dbReference type="RefSeq" id="XP_030980536.1"/>
    </source>
</evidence>
<organism evidence="1 2">
    <name type="scientific">Pyricularia grisea</name>
    <name type="common">Crabgrass-specific blast fungus</name>
    <name type="synonym">Magnaporthe grisea</name>
    <dbReference type="NCBI Taxonomy" id="148305"/>
    <lineage>
        <taxon>Eukaryota</taxon>
        <taxon>Fungi</taxon>
        <taxon>Dikarya</taxon>
        <taxon>Ascomycota</taxon>
        <taxon>Pezizomycotina</taxon>
        <taxon>Sordariomycetes</taxon>
        <taxon>Sordariomycetidae</taxon>
        <taxon>Magnaporthales</taxon>
        <taxon>Pyriculariaceae</taxon>
        <taxon>Pyricularia</taxon>
    </lineage>
</organism>
<dbReference type="RefSeq" id="XP_030980536.1">
    <property type="nucleotide sequence ID" value="XM_031126901.1"/>
</dbReference>
<dbReference type="GO" id="GO:0005739">
    <property type="term" value="C:mitochondrion"/>
    <property type="evidence" value="ECO:0007669"/>
    <property type="project" value="TreeGrafter"/>
</dbReference>
<dbReference type="CDD" id="cd02440">
    <property type="entry name" value="AdoMet_MTases"/>
    <property type="match status" value="1"/>
</dbReference>
<keyword evidence="1" id="KW-1185">Reference proteome</keyword>
<evidence type="ECO:0008006" key="3">
    <source>
        <dbReference type="Google" id="ProtNLM"/>
    </source>
</evidence>
<dbReference type="KEGG" id="pgri:PgNI_06882"/>
<name>A0A6P8AZY7_PYRGI</name>
<dbReference type="InterPro" id="IPR050320">
    <property type="entry name" value="N5-glutamine_MTase"/>
</dbReference>
<accession>A0A6P8AZY7</accession>
<dbReference type="GO" id="GO:0008168">
    <property type="term" value="F:methyltransferase activity"/>
    <property type="evidence" value="ECO:0007669"/>
    <property type="project" value="InterPro"/>
</dbReference>
<dbReference type="PANTHER" id="PTHR18895:SF74">
    <property type="entry name" value="MTRF1L RELEASE FACTOR GLUTAMINE METHYLTRANSFERASE"/>
    <property type="match status" value="1"/>
</dbReference>
<dbReference type="PANTHER" id="PTHR18895">
    <property type="entry name" value="HEMK METHYLTRANSFERASE"/>
    <property type="match status" value="1"/>
</dbReference>
<dbReference type="InterPro" id="IPR010286">
    <property type="entry name" value="METTL16/RlmF"/>
</dbReference>
<dbReference type="OrthoDB" id="269872at2759"/>
<protein>
    <recommendedName>
        <fullName evidence="3">Methyltransferase domain-containing protein</fullName>
    </recommendedName>
</protein>